<feature type="compositionally biased region" description="Low complexity" evidence="12">
    <location>
        <begin position="128"/>
        <end position="140"/>
    </location>
</feature>
<feature type="region of interest" description="Disordered" evidence="12">
    <location>
        <begin position="128"/>
        <end position="156"/>
    </location>
</feature>
<feature type="compositionally biased region" description="Acidic residues" evidence="12">
    <location>
        <begin position="1634"/>
        <end position="1644"/>
    </location>
</feature>
<feature type="compositionally biased region" description="Basic and acidic residues" evidence="12">
    <location>
        <begin position="77"/>
        <end position="106"/>
    </location>
</feature>
<evidence type="ECO:0000256" key="10">
    <source>
        <dbReference type="ARBA" id="ARBA00074291"/>
    </source>
</evidence>
<feature type="compositionally biased region" description="Low complexity" evidence="12">
    <location>
        <begin position="740"/>
        <end position="766"/>
    </location>
</feature>
<evidence type="ECO:0000313" key="14">
    <source>
        <dbReference type="Ensembl" id="ENSMAMP00000006815.2"/>
    </source>
</evidence>
<feature type="compositionally biased region" description="Basic and acidic residues" evidence="12">
    <location>
        <begin position="1020"/>
        <end position="1030"/>
    </location>
</feature>
<feature type="DNA-binding region" description="HMG box" evidence="11">
    <location>
        <begin position="1438"/>
        <end position="1506"/>
    </location>
</feature>
<feature type="region of interest" description="Disordered" evidence="12">
    <location>
        <begin position="638"/>
        <end position="658"/>
    </location>
</feature>
<evidence type="ECO:0000256" key="2">
    <source>
        <dbReference type="ARBA" id="ARBA00022553"/>
    </source>
</evidence>
<evidence type="ECO:0000256" key="6">
    <source>
        <dbReference type="ARBA" id="ARBA00023242"/>
    </source>
</evidence>
<feature type="compositionally biased region" description="Low complexity" evidence="12">
    <location>
        <begin position="687"/>
        <end position="703"/>
    </location>
</feature>
<dbReference type="Pfam" id="PF00505">
    <property type="entry name" value="HMG_box"/>
    <property type="match status" value="1"/>
</dbReference>
<feature type="compositionally biased region" description="Pro residues" evidence="12">
    <location>
        <begin position="1079"/>
        <end position="1093"/>
    </location>
</feature>
<feature type="compositionally biased region" description="Low complexity" evidence="12">
    <location>
        <begin position="1043"/>
        <end position="1078"/>
    </location>
</feature>
<feature type="compositionally biased region" description="Polar residues" evidence="12">
    <location>
        <begin position="42"/>
        <end position="76"/>
    </location>
</feature>
<feature type="compositionally biased region" description="Low complexity" evidence="12">
    <location>
        <begin position="2298"/>
        <end position="2313"/>
    </location>
</feature>
<feature type="compositionally biased region" description="Basic and acidic residues" evidence="12">
    <location>
        <begin position="844"/>
        <end position="872"/>
    </location>
</feature>
<dbReference type="GO" id="GO:0000981">
    <property type="term" value="F:DNA-binding transcription factor activity, RNA polymerase II-specific"/>
    <property type="evidence" value="ECO:0007669"/>
    <property type="project" value="TreeGrafter"/>
</dbReference>
<dbReference type="RefSeq" id="XP_026173204.1">
    <property type="nucleotide sequence ID" value="XM_026317419.1"/>
</dbReference>
<feature type="region of interest" description="Disordered" evidence="12">
    <location>
        <begin position="1218"/>
        <end position="1256"/>
    </location>
</feature>
<feature type="region of interest" description="Disordered" evidence="12">
    <location>
        <begin position="2233"/>
        <end position="2272"/>
    </location>
</feature>
<feature type="region of interest" description="Disordered" evidence="12">
    <location>
        <begin position="1348"/>
        <end position="1439"/>
    </location>
</feature>
<dbReference type="InterPro" id="IPR058606">
    <property type="entry name" value="HTH_Cic_C"/>
</dbReference>
<dbReference type="InterPro" id="IPR052412">
    <property type="entry name" value="CC-Dev_Transcription_Reg"/>
</dbReference>
<feature type="region of interest" description="Disordered" evidence="12">
    <location>
        <begin position="2287"/>
        <end position="2495"/>
    </location>
</feature>
<feature type="compositionally biased region" description="Low complexity" evidence="12">
    <location>
        <begin position="2674"/>
        <end position="2697"/>
    </location>
</feature>
<feature type="compositionally biased region" description="Low complexity" evidence="12">
    <location>
        <begin position="1896"/>
        <end position="1905"/>
    </location>
</feature>
<feature type="compositionally biased region" description="Gly residues" evidence="12">
    <location>
        <begin position="959"/>
        <end position="970"/>
    </location>
</feature>
<dbReference type="InParanoid" id="A0A3Q3RQ59"/>
<feature type="compositionally biased region" description="Polar residues" evidence="12">
    <location>
        <begin position="2287"/>
        <end position="2297"/>
    </location>
</feature>
<feature type="compositionally biased region" description="Polar residues" evidence="12">
    <location>
        <begin position="1604"/>
        <end position="1619"/>
    </location>
</feature>
<keyword evidence="5" id="KW-0804">Transcription</keyword>
<feature type="region of interest" description="Disordered" evidence="12">
    <location>
        <begin position="822"/>
        <end position="874"/>
    </location>
</feature>
<feature type="region of interest" description="Disordered" evidence="12">
    <location>
        <begin position="903"/>
        <end position="1105"/>
    </location>
</feature>
<feature type="compositionally biased region" description="Pro residues" evidence="12">
    <location>
        <begin position="2451"/>
        <end position="2466"/>
    </location>
</feature>
<organism evidence="14 15">
    <name type="scientific">Mastacembelus armatus</name>
    <name type="common">zig-zag eel</name>
    <dbReference type="NCBI Taxonomy" id="205130"/>
    <lineage>
        <taxon>Eukaryota</taxon>
        <taxon>Metazoa</taxon>
        <taxon>Chordata</taxon>
        <taxon>Craniata</taxon>
        <taxon>Vertebrata</taxon>
        <taxon>Euteleostomi</taxon>
        <taxon>Actinopterygii</taxon>
        <taxon>Neopterygii</taxon>
        <taxon>Teleostei</taxon>
        <taxon>Neoteleostei</taxon>
        <taxon>Acanthomorphata</taxon>
        <taxon>Anabantaria</taxon>
        <taxon>Synbranchiformes</taxon>
        <taxon>Mastacembelidae</taxon>
        <taxon>Mastacembelus</taxon>
    </lineage>
</organism>
<reference evidence="14" key="1">
    <citation type="submission" date="2025-08" db="UniProtKB">
        <authorList>
            <consortium name="Ensembl"/>
        </authorList>
    </citation>
    <scope>IDENTIFICATION</scope>
</reference>
<evidence type="ECO:0000313" key="15">
    <source>
        <dbReference type="Proteomes" id="UP000261640"/>
    </source>
</evidence>
<evidence type="ECO:0000256" key="7">
    <source>
        <dbReference type="ARBA" id="ARBA00053962"/>
    </source>
</evidence>
<feature type="region of interest" description="Disordered" evidence="12">
    <location>
        <begin position="1602"/>
        <end position="1778"/>
    </location>
</feature>
<feature type="region of interest" description="Disordered" evidence="12">
    <location>
        <begin position="2182"/>
        <end position="2201"/>
    </location>
</feature>
<dbReference type="SUPFAM" id="SSF47095">
    <property type="entry name" value="HMG-box"/>
    <property type="match status" value="1"/>
</dbReference>
<feature type="region of interest" description="Disordered" evidence="12">
    <location>
        <begin position="1310"/>
        <end position="1336"/>
    </location>
</feature>
<dbReference type="SMART" id="SM00398">
    <property type="entry name" value="HMG"/>
    <property type="match status" value="1"/>
</dbReference>
<feature type="compositionally biased region" description="Low complexity" evidence="12">
    <location>
        <begin position="1763"/>
        <end position="1777"/>
    </location>
</feature>
<feature type="region of interest" description="Disordered" evidence="12">
    <location>
        <begin position="556"/>
        <end position="577"/>
    </location>
</feature>
<dbReference type="GeneTree" id="ENSGT00940000159960"/>
<protein>
    <recommendedName>
        <fullName evidence="10">Protein capicua homolog</fullName>
    </recommendedName>
</protein>
<evidence type="ECO:0000256" key="3">
    <source>
        <dbReference type="ARBA" id="ARBA00023015"/>
    </source>
</evidence>
<keyword evidence="1" id="KW-0678">Repressor</keyword>
<feature type="compositionally biased region" description="Pro residues" evidence="12">
    <location>
        <begin position="1360"/>
        <end position="1369"/>
    </location>
</feature>
<accession>A0A3Q3RQ59</accession>
<feature type="compositionally biased region" description="Polar residues" evidence="12">
    <location>
        <begin position="986"/>
        <end position="1002"/>
    </location>
</feature>
<feature type="compositionally biased region" description="Polar residues" evidence="12">
    <location>
        <begin position="903"/>
        <end position="915"/>
    </location>
</feature>
<name>A0A3Q3RQ59_9TELE</name>
<keyword evidence="2" id="KW-0597">Phosphoprotein</keyword>
<feature type="compositionally biased region" description="Basic and acidic residues" evidence="12">
    <location>
        <begin position="29"/>
        <end position="41"/>
    </location>
</feature>
<dbReference type="GO" id="GO:0000977">
    <property type="term" value="F:RNA polymerase II transcription regulatory region sequence-specific DNA binding"/>
    <property type="evidence" value="ECO:0007669"/>
    <property type="project" value="TreeGrafter"/>
</dbReference>
<feature type="compositionally biased region" description="Low complexity" evidence="12">
    <location>
        <begin position="1218"/>
        <end position="1229"/>
    </location>
</feature>
<feature type="region of interest" description="Disordered" evidence="12">
    <location>
        <begin position="687"/>
        <end position="773"/>
    </location>
</feature>
<dbReference type="InterPro" id="IPR009071">
    <property type="entry name" value="HMG_box_dom"/>
</dbReference>
<feature type="region of interest" description="Disordered" evidence="12">
    <location>
        <begin position="1804"/>
        <end position="1844"/>
    </location>
</feature>
<dbReference type="Pfam" id="PF25981">
    <property type="entry name" value="HTH_Cic_C"/>
    <property type="match status" value="1"/>
</dbReference>
<feature type="region of interest" description="Disordered" evidence="12">
    <location>
        <begin position="1508"/>
        <end position="1586"/>
    </location>
</feature>
<feature type="compositionally biased region" description="Polar residues" evidence="12">
    <location>
        <begin position="141"/>
        <end position="154"/>
    </location>
</feature>
<keyword evidence="3" id="KW-0805">Transcription regulation</keyword>
<comment type="subunit">
    <text evidence="8">Found in a complex with ATXN1 and ATXN1L.</text>
</comment>
<evidence type="ECO:0000256" key="12">
    <source>
        <dbReference type="SAM" id="MobiDB-lite"/>
    </source>
</evidence>
<dbReference type="InterPro" id="IPR032147">
    <property type="entry name" value="Cic_dom"/>
</dbReference>
<feature type="region of interest" description="Disordered" evidence="12">
    <location>
        <begin position="1"/>
        <end position="114"/>
    </location>
</feature>
<evidence type="ECO:0000256" key="1">
    <source>
        <dbReference type="ARBA" id="ARBA00022491"/>
    </source>
</evidence>
<feature type="compositionally biased region" description="Basic and acidic residues" evidence="12">
    <location>
        <begin position="1423"/>
        <end position="1439"/>
    </location>
</feature>
<feature type="compositionally biased region" description="Basic and acidic residues" evidence="12">
    <location>
        <begin position="2362"/>
        <end position="2387"/>
    </location>
</feature>
<dbReference type="Pfam" id="PF16090">
    <property type="entry name" value="DUF4819"/>
    <property type="match status" value="1"/>
</dbReference>
<dbReference type="PANTHER" id="PTHR13059">
    <property type="entry name" value="HMG-BOX TRANSCRIPTION FACTOR BBX"/>
    <property type="match status" value="1"/>
</dbReference>
<dbReference type="CTD" id="323246"/>
<feature type="compositionally biased region" description="Polar residues" evidence="12">
    <location>
        <begin position="339"/>
        <end position="352"/>
    </location>
</feature>
<keyword evidence="6 11" id="KW-0539">Nucleus</keyword>
<evidence type="ECO:0000259" key="13">
    <source>
        <dbReference type="PROSITE" id="PS50118"/>
    </source>
</evidence>
<feature type="compositionally biased region" description="Basic and acidic residues" evidence="12">
    <location>
        <begin position="2259"/>
        <end position="2272"/>
    </location>
</feature>
<feature type="region of interest" description="Disordered" evidence="12">
    <location>
        <begin position="228"/>
        <end position="272"/>
    </location>
</feature>
<feature type="compositionally biased region" description="Basic and acidic residues" evidence="12">
    <location>
        <begin position="1371"/>
        <end position="1386"/>
    </location>
</feature>
<feature type="compositionally biased region" description="Basic and acidic residues" evidence="12">
    <location>
        <begin position="1508"/>
        <end position="1517"/>
    </location>
</feature>
<dbReference type="Proteomes" id="UP000261640">
    <property type="component" value="Unplaced"/>
</dbReference>
<feature type="compositionally biased region" description="Low complexity" evidence="12">
    <location>
        <begin position="2233"/>
        <end position="2243"/>
    </location>
</feature>
<feature type="region of interest" description="Disordered" evidence="12">
    <location>
        <begin position="2510"/>
        <end position="2577"/>
    </location>
</feature>
<sequence>MRPLKKKGRSPPLTRGRGGKRRGSSQPLQEKDPKRIKRETLVKTTQHTPNTPSTRKQTLPTATNSNKEPVTNSNTQTREESTELRKPVESAEKDGRKAEEKTENDKILGTNGNSAVSTDTVVCPTSASAPLSTATPPLTTNHNPSLGSVSSRKTATFKARVPKKKYTYEHFAHNTSALTIIPTSSPALIHSYCNNSKISDSMNTPNNNFKSSNSINNSLDKIINSSTNSNIPSGVNQITNSSNSSAGSHSTFVNSSNSKSNNCSGNQPSVLTVDSKSTEANYFVSIEDRSIRTADSQEKESQPGENESEGAPNSVRSSSTDTASEHSADLDVMEATGPSLHQSNSQMPTPIHNSHPKESSVSEGLLEALAKGMKNQRVLARQITRTMEVGIGAAGDRGINERDLCPLLPVFRPGVVRRVSGGTVEVQLQGTETLVNYPFSGGMMITSASGAETIVDLILDAPPPGMAPVALGTQVCVPFGGEEGVPLLYREGIITQVDPHPGVSFPYQVLLSEDRQTLSDGVVGDETEKMKANSQAVWVSRQRLRLLTPPWEFSHWDGGRAKEREREREREERERREEMEVEREVCQLSIGMGVLGGGARLGHGFSREGVAGGHSYGNVHPPPHSTAVTANVVVNTVHGGGENISDRHKQPNTPEEDVEVSRFNMGLTIGPKPNSGTSQHRNIISKSSGYASSSSPHLSVLRSQGPPHISTLATPQPSPSPVLLGSEMNNTTPNLPPAKTTPTQTPTSISGGGSSSTSSRSRTPLSLAQQKYKKGDVVCTPNGIRKKFNGKQWRRLCSREGCMKESQRRGYCSRHLSMRTKEMEAAGGERGGGSSSGTVTPSDLRGRASSEFEWDDTSRESSETSSRGDSRPRLVLPSVLPHELSSRFDFDECEAATMLVSLGSSRSGTPSFSPISNQSPFSPAPSPSPSPLFGFRPANFSPITASPVLQHRRHRQPSGTGGGGGGGGGSKATTPAGGGERERHTSGVQPNFHSNLTFTVPMSPSKRKPDAPPPPPLPSHHHDYTPKTELEQGELNNSFRVLSPQTPISHSHTHTPTFSQPRGVTTPSSSRPPSSTAVSPPPLLVSPTPPSPLTPDGGPRRVVPVSQKALRDSPVIVRNPEVPLTKFTECPMGRGGVGNEGGADNTSSKDIGITSFNPQPISGLQVPVPINAAAASVPNGTVLLRSQAQTLVLVSPTPSSLPTTDTPTTPLQALSVTVSTTVTAPTPSSRDSPGEREENGGTGFGSEVQQPVPCHPSPTALLPLILPAESLHPVPRKEIIMGRPGTVWTNVEPRSVPVFPWHSLVPFLAPTQSDASSQPGEGQHPVSQPQAASLKSECHGVAALAQEPAEAPPTIERGPPSRPPPSSDEPPPEKEKGDAEKERPDSETESDVDDPFLPGVVPEQPMSTSPVKRRTQSLSALPKDGDKSSPGKREKDHIRRPMNAFMIFSKRHRALVHQRHPNQDNRTVSKILGEWWYALGPKEKQKYHDLAFQVKEAHFKAHPDWKWCNKDRKKSSSEGRGLPGGKDIRERSMSESTEPHSVELKGVGPGLAGASERSTGEGHVGQLTRPRAFSQSAVHTLERSDRGNTQALAELAQMCGDGGSQFSSHAPPLSQSQRGVSEDMTSDEERMVICEEEGDDDVIEDPYPSSSIDLKCKERVTDSDSENGSGDESDRKRVFAPVICSSTSSSSSQHTPHGRSVSLSSYPTSKRYDEGRSGGVGFSDHRRKERGEGEDKDTFVGDGGGGGVQDLALSLSSGQSVISTTPAGGPPSSSVGANPLMGVGTVRVASTVVTNVMRPVISTPLPIASKPRDGGTSSSPLPPERKSLTPQQQPQLLIGSGSGGGATATGGGYYSSSSPNPVGAGVGPGGVVTNLVLGGALSAQPAVQLITPSPQPQHTQQQALPSPTVSATHSQTNGPLPLPLLQPQFLPASSLAPPGGKAITQVQYILPTLPANTNPKSPPQQLSQPTSIFNLPTAPPAHVSLANGKQQCTNSLTGYTSSPAVGVVSPGTRVQTQSPVLRGKMLVPMATVRTAPAPAQQFPIVAPPLPVQNGAQTGSKIIQIAPMPVVQSQLPQGGAVHPASPFPVTVGTAAVVAPGSAPSQAVLLPPAPTRITYVQSTPGVPSTLPLVSTTTGSSPTQQALPVPGSAYVPSPLATLGFTALAPPGQTLVQPLIAGQPPLLATAQSPQPSTSAPASGSGGQIVTAIYPPSPSVTMATGVVSMTAVPPSVVYSVSSPSSSSPHILPKHTATSSSVVHPHPDRQADRPADGQIDRVAERQTELLTYSDRQLERQMQTSSSSCSVAPPSGSAVSLRPCSPPHQIQTPGSTPGTPKLTPLPVRTPQKVKATVANIPVGSYEGGGRGKEREREKDREREREKEREREREASANSHFSFDPEPAGHTGSPSIHPAEDPPSSDRPPEGSSAADSSDTRHRETTTTKEAGWRESLPSSPPPPPTEPVLPPPQTDKDGPTPKKVKARPPPLKKTFDSVDKSGRVLSDVYFEERFAELPEFRPEEVLPSPTLQSLATSPRAILGSYRRKRKNSTDLDSATDDQVSPKRKSRRRSSCSSEPNTPKSAAKCEGDIFTFDRAATDGEDILAELEFDKVPYSSLRRTLDQRRALVMQLFQEQGFFPSAQATAAFQTRYSDIFPTKVCLQLKIREVRQKIMQTAAPSDASGLVGSDSSSSLPGPSSSQSGECPGRGAGDLQDEEMEHGTEASPEDCRDSQDSSR</sequence>
<feature type="region of interest" description="Disordered" evidence="12">
    <location>
        <begin position="287"/>
        <end position="363"/>
    </location>
</feature>
<feature type="region of interest" description="Disordered" evidence="12">
    <location>
        <begin position="1891"/>
        <end position="1917"/>
    </location>
</feature>
<feature type="compositionally biased region" description="Basic and acidic residues" evidence="12">
    <location>
        <begin position="2713"/>
        <end position="2731"/>
    </location>
</feature>
<feature type="compositionally biased region" description="Low complexity" evidence="12">
    <location>
        <begin position="241"/>
        <end position="266"/>
    </location>
</feature>
<feature type="compositionally biased region" description="Basic and acidic residues" evidence="12">
    <location>
        <begin position="2486"/>
        <end position="2495"/>
    </location>
</feature>
<evidence type="ECO:0000256" key="8">
    <source>
        <dbReference type="ARBA" id="ARBA00064662"/>
    </source>
</evidence>
<evidence type="ECO:0000256" key="11">
    <source>
        <dbReference type="PROSITE-ProRule" id="PRU00267"/>
    </source>
</evidence>
<dbReference type="InterPro" id="IPR058607">
    <property type="entry name" value="HMG-box_Cic-like"/>
</dbReference>
<feature type="compositionally biased region" description="Low complexity" evidence="12">
    <location>
        <begin position="2184"/>
        <end position="2198"/>
    </location>
</feature>
<dbReference type="FunFam" id="1.10.30.10:FF:000010">
    <property type="entry name" value="Capicua transcriptional repressor b"/>
    <property type="match status" value="1"/>
</dbReference>
<dbReference type="Ensembl" id="ENSMAMT00000007002.2">
    <property type="protein sequence ID" value="ENSMAMP00000006815.2"/>
    <property type="gene ID" value="ENSMAMG00000004571.2"/>
</dbReference>
<dbReference type="CDD" id="cd21990">
    <property type="entry name" value="HMG-box_CIC-like"/>
    <property type="match status" value="1"/>
</dbReference>
<dbReference type="PANTHER" id="PTHR13059:SF15">
    <property type="entry name" value="PROTEIN CAPICUA HOMOLOG ISOFORM X1"/>
    <property type="match status" value="1"/>
</dbReference>
<feature type="compositionally biased region" description="Low complexity" evidence="12">
    <location>
        <begin position="1348"/>
        <end position="1358"/>
    </location>
</feature>
<keyword evidence="4 11" id="KW-0238">DNA-binding</keyword>
<evidence type="ECO:0000256" key="5">
    <source>
        <dbReference type="ARBA" id="ARBA00023163"/>
    </source>
</evidence>
<dbReference type="GO" id="GO:0060319">
    <property type="term" value="P:primitive erythrocyte differentiation"/>
    <property type="evidence" value="ECO:0007669"/>
    <property type="project" value="Ensembl"/>
</dbReference>
<dbReference type="InterPro" id="IPR036910">
    <property type="entry name" value="HMG_box_dom_sf"/>
</dbReference>
<comment type="function">
    <text evidence="7">Transcriptional repressor which plays a role in development of the central nervous system (CNS). In concert with ATXN1 and ATXN1L, involved in brain development.</text>
</comment>
<feature type="compositionally biased region" description="Basic and acidic residues" evidence="12">
    <location>
        <begin position="287"/>
        <end position="302"/>
    </location>
</feature>
<dbReference type="STRING" id="205130.ENSMAMP00000006815"/>
<dbReference type="GeneID" id="113136530"/>
<feature type="domain" description="HMG box" evidence="13">
    <location>
        <begin position="1438"/>
        <end position="1506"/>
    </location>
</feature>
<feature type="region of interest" description="Disordered" evidence="12">
    <location>
        <begin position="2671"/>
        <end position="2731"/>
    </location>
</feature>
<evidence type="ECO:0000256" key="4">
    <source>
        <dbReference type="ARBA" id="ARBA00023125"/>
    </source>
</evidence>
<feature type="compositionally biased region" description="Basic and acidic residues" evidence="12">
    <location>
        <begin position="1723"/>
        <end position="1739"/>
    </location>
</feature>
<feature type="compositionally biased region" description="Polar residues" evidence="12">
    <location>
        <begin position="1310"/>
        <end position="1333"/>
    </location>
</feature>
<proteinExistence type="predicted"/>
<comment type="subunit">
    <text evidence="9">Interacts with ATXN1.</text>
</comment>
<feature type="compositionally biased region" description="Basic and acidic residues" evidence="12">
    <location>
        <begin position="2430"/>
        <end position="2445"/>
    </location>
</feature>
<feature type="compositionally biased region" description="Polar residues" evidence="12">
    <location>
        <begin position="1907"/>
        <end position="1917"/>
    </location>
</feature>
<dbReference type="Gene3D" id="1.10.30.10">
    <property type="entry name" value="High mobility group box domain"/>
    <property type="match status" value="1"/>
</dbReference>
<feature type="compositionally biased region" description="Basic and acidic residues" evidence="12">
    <location>
        <begin position="1526"/>
        <end position="1543"/>
    </location>
</feature>
<evidence type="ECO:0000256" key="9">
    <source>
        <dbReference type="ARBA" id="ARBA00065636"/>
    </source>
</evidence>
<keyword evidence="15" id="KW-1185">Reference proteome</keyword>
<reference evidence="14" key="2">
    <citation type="submission" date="2025-09" db="UniProtKB">
        <authorList>
            <consortium name="Ensembl"/>
        </authorList>
    </citation>
    <scope>IDENTIFICATION</scope>
</reference>
<feature type="compositionally biased region" description="Polar residues" evidence="12">
    <location>
        <begin position="2321"/>
        <end position="2331"/>
    </location>
</feature>
<dbReference type="PROSITE" id="PS50118">
    <property type="entry name" value="HMG_BOX_2"/>
    <property type="match status" value="1"/>
</dbReference>
<dbReference type="GO" id="GO:0005634">
    <property type="term" value="C:nucleus"/>
    <property type="evidence" value="ECO:0007669"/>
    <property type="project" value="UniProtKB-UniRule"/>
</dbReference>